<evidence type="ECO:0000256" key="1">
    <source>
        <dbReference type="SAM" id="MobiDB-lite"/>
    </source>
</evidence>
<dbReference type="Gramene" id="TraesCS3B03G0600700.1">
    <property type="protein sequence ID" value="TraesCS3B03G0600700.1.CDS1"/>
    <property type="gene ID" value="TraesCS3B03G0600700"/>
</dbReference>
<feature type="region of interest" description="Disordered" evidence="1">
    <location>
        <begin position="67"/>
        <end position="95"/>
    </location>
</feature>
<sequence>MAAASDKRRKDVAELEHGLEHNGDIHLLPTSTTRSYARPRSLRARRVQCAPITRTGCARLAATTYCPAPLRPQPQSNTSVPPRRATMQRLSGLRGRRTYDITARRPATRHGSHSAAHLHRPTHGPELHRAAAGERRHRCHASSTENDAQDEPALIPIVGTASL</sequence>
<proteinExistence type="predicted"/>
<name>A0A3B6FLR0_WHEAT</name>
<dbReference type="Gramene" id="TraesCS3B02G232400.1">
    <property type="protein sequence ID" value="TraesCS3B02G232400.1.cds1"/>
    <property type="gene ID" value="TraesCS3B02G232400"/>
</dbReference>
<dbReference type="EnsemblPlants" id="TraesCS3B02G232400.1">
    <property type="protein sequence ID" value="TraesCS3B02G232400.1.cds1"/>
    <property type="gene ID" value="TraesCS3B02G232400"/>
</dbReference>
<reference evidence="2" key="2">
    <citation type="submission" date="2018-10" db="UniProtKB">
        <authorList>
            <consortium name="EnsemblPlants"/>
        </authorList>
    </citation>
    <scope>IDENTIFICATION</scope>
</reference>
<reference evidence="2" key="1">
    <citation type="submission" date="2018-08" db="EMBL/GenBank/DDBJ databases">
        <authorList>
            <person name="Rossello M."/>
        </authorList>
    </citation>
    <scope>NUCLEOTIDE SEQUENCE [LARGE SCALE GENOMIC DNA]</scope>
    <source>
        <strain evidence="2">cv. Chinese Spring</strain>
    </source>
</reference>
<dbReference type="Proteomes" id="UP000019116">
    <property type="component" value="Chromosome 3B"/>
</dbReference>
<protein>
    <submittedName>
        <fullName evidence="2">Uncharacterized protein</fullName>
    </submittedName>
</protein>
<feature type="region of interest" description="Disordered" evidence="1">
    <location>
        <begin position="129"/>
        <end position="163"/>
    </location>
</feature>
<evidence type="ECO:0000313" key="3">
    <source>
        <dbReference type="Proteomes" id="UP000019116"/>
    </source>
</evidence>
<keyword evidence="3" id="KW-1185">Reference proteome</keyword>
<evidence type="ECO:0000313" key="2">
    <source>
        <dbReference type="EnsemblPlants" id="TraesCS3B02G232400.1.cds1"/>
    </source>
</evidence>
<accession>A0A3B6FLR0</accession>
<dbReference type="AlphaFoldDB" id="A0A3B6FLR0"/>
<organism evidence="2">
    <name type="scientific">Triticum aestivum</name>
    <name type="common">Wheat</name>
    <dbReference type="NCBI Taxonomy" id="4565"/>
    <lineage>
        <taxon>Eukaryota</taxon>
        <taxon>Viridiplantae</taxon>
        <taxon>Streptophyta</taxon>
        <taxon>Embryophyta</taxon>
        <taxon>Tracheophyta</taxon>
        <taxon>Spermatophyta</taxon>
        <taxon>Magnoliopsida</taxon>
        <taxon>Liliopsida</taxon>
        <taxon>Poales</taxon>
        <taxon>Poaceae</taxon>
        <taxon>BOP clade</taxon>
        <taxon>Pooideae</taxon>
        <taxon>Triticodae</taxon>
        <taxon>Triticeae</taxon>
        <taxon>Triticinae</taxon>
        <taxon>Triticum</taxon>
    </lineage>
</organism>